<dbReference type="GO" id="GO:0005524">
    <property type="term" value="F:ATP binding"/>
    <property type="evidence" value="ECO:0007669"/>
    <property type="project" value="UniProtKB-UniRule"/>
</dbReference>
<dbReference type="Pfam" id="PF00069">
    <property type="entry name" value="Pkinase"/>
    <property type="match status" value="1"/>
</dbReference>
<keyword evidence="1 3" id="KW-0547">Nucleotide-binding</keyword>
<accession>A0A1I8ATG5</accession>
<dbReference type="PANTHER" id="PTHR24348">
    <property type="entry name" value="SERINE/THREONINE-PROTEIN KINASE UNC-51-RELATED"/>
    <property type="match status" value="1"/>
</dbReference>
<dbReference type="Gene3D" id="1.10.510.10">
    <property type="entry name" value="Transferase(Phosphotransferase) domain 1"/>
    <property type="match status" value="1"/>
</dbReference>
<feature type="compositionally biased region" description="Basic residues" evidence="4">
    <location>
        <begin position="1"/>
        <end position="11"/>
    </location>
</feature>
<dbReference type="Proteomes" id="UP000095287">
    <property type="component" value="Unplaced"/>
</dbReference>
<sequence length="760" mass="86980">MHRQQQQHRNTHKEDGRGQQQMLTDDVALEPNSVLGRGGFAIVFRGKMRTEHGAKTVAIKRFNLVSQDTELHKKELSVLKKISQLDCKYLVKLYTDINRNGIVHLVLEYCNNGDMMTLLNGYKHGFHFRAIQHFLRQICSALRVLHDHNIMHRDIKPSNLMLHCENPKDKNLSNITVKLCDFGFAGFLSEQQLMHSFCGSPVYMAPEIMLSHDSSLNSGYGPPADLFSLGVTIFQMATNGLPIPEEYLRRDRIQNFHRNFDITKRTGKHHDLDDLLLGLLQREVSKRTTLAEMEQHRFLNEEYPPTAPASPRFTPVQRMEESKTYGWSNNEKKEREKLRKLRTDYSTPSQAERPCEVLYRQVKPGDPFEDISTHSGRLPTAHVPLPRGHTRHRITSSSTSHSSLLGSIVGSVHLLGSFISKPRVRHEVGDSSCFEKLDVTDADDDDFVLISEKKKEKLKPKPEYRYERIATTRSPVEQNRVQQNSRKSALRELKKEEEKIVTPETTTKKLKPFEPFELEPLELPEPLKDELEDPGFGDIADEMFQTAVPADFQDNHHCDGPELSEDLFTSCSDQSVISMNLEERKRTNSAASIDSGISCVSVDSLSVVPYTPITNAEKLEQLIDFICDNKNVKREYFRSISDPYMAQLLRMLTPVMEHQAGLKCTAPYEGDFLVGVQRIVRRMEAISDKGFKTTESDVDTFCNAALLFAQSIQKAGNNPDQWKKLLYMLEIFEKNSTDDQLRHGFRAMSDRISQRKLMLN</sequence>
<feature type="domain" description="Protein kinase" evidence="5">
    <location>
        <begin position="29"/>
        <end position="299"/>
    </location>
</feature>
<evidence type="ECO:0000313" key="6">
    <source>
        <dbReference type="Proteomes" id="UP000095287"/>
    </source>
</evidence>
<dbReference type="PROSITE" id="PS50011">
    <property type="entry name" value="PROTEIN_KINASE_DOM"/>
    <property type="match status" value="1"/>
</dbReference>
<feature type="region of interest" description="Disordered" evidence="4">
    <location>
        <begin position="1"/>
        <end position="21"/>
    </location>
</feature>
<dbReference type="InterPro" id="IPR017441">
    <property type="entry name" value="Protein_kinase_ATP_BS"/>
</dbReference>
<name>A0A1I8ATG5_9BILA</name>
<evidence type="ECO:0000256" key="1">
    <source>
        <dbReference type="ARBA" id="ARBA00022741"/>
    </source>
</evidence>
<dbReference type="PROSITE" id="PS00108">
    <property type="entry name" value="PROTEIN_KINASE_ST"/>
    <property type="match status" value="1"/>
</dbReference>
<keyword evidence="2 3" id="KW-0067">ATP-binding</keyword>
<organism evidence="6 7">
    <name type="scientific">Steinernema glaseri</name>
    <dbReference type="NCBI Taxonomy" id="37863"/>
    <lineage>
        <taxon>Eukaryota</taxon>
        <taxon>Metazoa</taxon>
        <taxon>Ecdysozoa</taxon>
        <taxon>Nematoda</taxon>
        <taxon>Chromadorea</taxon>
        <taxon>Rhabditida</taxon>
        <taxon>Tylenchina</taxon>
        <taxon>Panagrolaimomorpha</taxon>
        <taxon>Strongyloidoidea</taxon>
        <taxon>Steinernematidae</taxon>
        <taxon>Steinernema</taxon>
    </lineage>
</organism>
<dbReference type="SMART" id="SM00220">
    <property type="entry name" value="S_TKc"/>
    <property type="match status" value="1"/>
</dbReference>
<dbReference type="GO" id="GO:0004674">
    <property type="term" value="F:protein serine/threonine kinase activity"/>
    <property type="evidence" value="ECO:0007669"/>
    <property type="project" value="InterPro"/>
</dbReference>
<dbReference type="GO" id="GO:0010506">
    <property type="term" value="P:regulation of autophagy"/>
    <property type="evidence" value="ECO:0007669"/>
    <property type="project" value="InterPro"/>
</dbReference>
<dbReference type="InterPro" id="IPR008271">
    <property type="entry name" value="Ser/Thr_kinase_AS"/>
</dbReference>
<dbReference type="GO" id="GO:0006914">
    <property type="term" value="P:autophagy"/>
    <property type="evidence" value="ECO:0007669"/>
    <property type="project" value="UniProtKB-ARBA"/>
</dbReference>
<feature type="compositionally biased region" description="Polar residues" evidence="4">
    <location>
        <begin position="475"/>
        <end position="487"/>
    </location>
</feature>
<proteinExistence type="predicted"/>
<dbReference type="PROSITE" id="PS00107">
    <property type="entry name" value="PROTEIN_KINASE_ATP"/>
    <property type="match status" value="1"/>
</dbReference>
<feature type="binding site" evidence="3">
    <location>
        <position position="60"/>
    </location>
    <ligand>
        <name>ATP</name>
        <dbReference type="ChEBI" id="CHEBI:30616"/>
    </ligand>
</feature>
<evidence type="ECO:0000313" key="7">
    <source>
        <dbReference type="WBParaSite" id="L893_g871.t1"/>
    </source>
</evidence>
<feature type="region of interest" description="Disordered" evidence="4">
    <location>
        <begin position="475"/>
        <end position="497"/>
    </location>
</feature>
<dbReference type="InterPro" id="IPR000719">
    <property type="entry name" value="Prot_kinase_dom"/>
</dbReference>
<evidence type="ECO:0000256" key="4">
    <source>
        <dbReference type="SAM" id="MobiDB-lite"/>
    </source>
</evidence>
<feature type="region of interest" description="Disordered" evidence="4">
    <location>
        <begin position="302"/>
        <end position="331"/>
    </location>
</feature>
<dbReference type="AlphaFoldDB" id="A0A1I8ATG5"/>
<evidence type="ECO:0000256" key="3">
    <source>
        <dbReference type="PROSITE-ProRule" id="PRU10141"/>
    </source>
</evidence>
<feature type="region of interest" description="Disordered" evidence="4">
    <location>
        <begin position="369"/>
        <end position="402"/>
    </location>
</feature>
<reference evidence="7" key="1">
    <citation type="submission" date="2016-11" db="UniProtKB">
        <authorList>
            <consortium name="WormBaseParasite"/>
        </authorList>
    </citation>
    <scope>IDENTIFICATION</scope>
</reference>
<dbReference type="SUPFAM" id="SSF56112">
    <property type="entry name" value="Protein kinase-like (PK-like)"/>
    <property type="match status" value="1"/>
</dbReference>
<keyword evidence="6" id="KW-1185">Reference proteome</keyword>
<dbReference type="WBParaSite" id="L893_g871.t1">
    <property type="protein sequence ID" value="L893_g871.t1"/>
    <property type="gene ID" value="L893_g871"/>
</dbReference>
<evidence type="ECO:0000256" key="2">
    <source>
        <dbReference type="ARBA" id="ARBA00022840"/>
    </source>
</evidence>
<dbReference type="InterPro" id="IPR011009">
    <property type="entry name" value="Kinase-like_dom_sf"/>
</dbReference>
<evidence type="ECO:0000259" key="5">
    <source>
        <dbReference type="PROSITE" id="PS50011"/>
    </source>
</evidence>
<dbReference type="InterPro" id="IPR045269">
    <property type="entry name" value="Atg1-like"/>
</dbReference>
<protein>
    <submittedName>
        <fullName evidence="7">Protein kinase domain-containing protein</fullName>
    </submittedName>
</protein>
<dbReference type="GO" id="GO:0005737">
    <property type="term" value="C:cytoplasm"/>
    <property type="evidence" value="ECO:0007669"/>
    <property type="project" value="TreeGrafter"/>
</dbReference>